<dbReference type="Gene3D" id="3.30.420.10">
    <property type="entry name" value="Ribonuclease H-like superfamily/Ribonuclease H"/>
    <property type="match status" value="2"/>
</dbReference>
<sequence length="197" mass="22494">MKDDSKGESWESRQFRPPNPISTARRSSVPLVGSARHTLLRVSATRCNITTHRYQQQLTKLRQEIAVKRPEWAQQHGKLILLHDNARAHVAQSKDDSKGESWESRQFRPPNPISTARRSSVPLVGSARHTLLRVSATRCNITTHRYQQQLTKLRQEIAVKRPEWAQQHGKLILLHDNARAHVAQSVNDTLKASNEKS</sequence>
<name>A0ABY6KIT9_9ARAC</name>
<keyword evidence="3" id="KW-1185">Reference proteome</keyword>
<feature type="compositionally biased region" description="Basic and acidic residues" evidence="1">
    <location>
        <begin position="1"/>
        <end position="14"/>
    </location>
</feature>
<reference evidence="2 3" key="1">
    <citation type="submission" date="2022-01" db="EMBL/GenBank/DDBJ databases">
        <title>A chromosomal length assembly of Cordylochernes scorpioides.</title>
        <authorList>
            <person name="Zeh D."/>
            <person name="Zeh J."/>
        </authorList>
    </citation>
    <scope>NUCLEOTIDE SEQUENCE [LARGE SCALE GENOMIC DNA]</scope>
    <source>
        <strain evidence="2">IN4F17</strain>
        <tissue evidence="2">Whole Body</tissue>
    </source>
</reference>
<evidence type="ECO:0000256" key="1">
    <source>
        <dbReference type="SAM" id="MobiDB-lite"/>
    </source>
</evidence>
<evidence type="ECO:0008006" key="4">
    <source>
        <dbReference type="Google" id="ProtNLM"/>
    </source>
</evidence>
<evidence type="ECO:0000313" key="3">
    <source>
        <dbReference type="Proteomes" id="UP001235939"/>
    </source>
</evidence>
<dbReference type="InterPro" id="IPR052709">
    <property type="entry name" value="Transposase-MT_Hybrid"/>
</dbReference>
<feature type="region of interest" description="Disordered" evidence="1">
    <location>
        <begin position="1"/>
        <end position="29"/>
    </location>
</feature>
<accession>A0ABY6KIT9</accession>
<gene>
    <name evidence="2" type="ORF">LAZ67_5004238</name>
</gene>
<dbReference type="PANTHER" id="PTHR46060">
    <property type="entry name" value="MARINER MOS1 TRANSPOSASE-LIKE PROTEIN"/>
    <property type="match status" value="1"/>
</dbReference>
<protein>
    <recommendedName>
        <fullName evidence="4">Transposase</fullName>
    </recommendedName>
</protein>
<evidence type="ECO:0000313" key="2">
    <source>
        <dbReference type="EMBL" id="UYV68409.1"/>
    </source>
</evidence>
<proteinExistence type="predicted"/>
<dbReference type="Proteomes" id="UP001235939">
    <property type="component" value="Chromosome 05"/>
</dbReference>
<feature type="compositionally biased region" description="Basic and acidic residues" evidence="1">
    <location>
        <begin position="90"/>
        <end position="106"/>
    </location>
</feature>
<dbReference type="PANTHER" id="PTHR46060:SF1">
    <property type="entry name" value="MARINER MOS1 TRANSPOSASE-LIKE PROTEIN"/>
    <property type="match status" value="1"/>
</dbReference>
<dbReference type="InterPro" id="IPR036397">
    <property type="entry name" value="RNaseH_sf"/>
</dbReference>
<organism evidence="2 3">
    <name type="scientific">Cordylochernes scorpioides</name>
    <dbReference type="NCBI Taxonomy" id="51811"/>
    <lineage>
        <taxon>Eukaryota</taxon>
        <taxon>Metazoa</taxon>
        <taxon>Ecdysozoa</taxon>
        <taxon>Arthropoda</taxon>
        <taxon>Chelicerata</taxon>
        <taxon>Arachnida</taxon>
        <taxon>Pseudoscorpiones</taxon>
        <taxon>Cheliferoidea</taxon>
        <taxon>Chernetidae</taxon>
        <taxon>Cordylochernes</taxon>
    </lineage>
</organism>
<dbReference type="EMBL" id="CP092867">
    <property type="protein sequence ID" value="UYV68409.1"/>
    <property type="molecule type" value="Genomic_DNA"/>
</dbReference>
<feature type="region of interest" description="Disordered" evidence="1">
    <location>
        <begin position="90"/>
        <end position="120"/>
    </location>
</feature>